<organism evidence="1 2">
    <name type="scientific">Candidatus Saganbacteria bacterium CG08_land_8_20_14_0_20_45_16</name>
    <dbReference type="NCBI Taxonomy" id="2014293"/>
    <lineage>
        <taxon>Bacteria</taxon>
        <taxon>Bacillati</taxon>
        <taxon>Saganbacteria</taxon>
    </lineage>
</organism>
<dbReference type="Proteomes" id="UP000231343">
    <property type="component" value="Unassembled WGS sequence"/>
</dbReference>
<proteinExistence type="predicted"/>
<evidence type="ECO:0000313" key="1">
    <source>
        <dbReference type="EMBL" id="PIS30819.1"/>
    </source>
</evidence>
<sequence>MSESADKNNYDVASISRPGQDKRANYVQFALEYDYTKVTRPGQFIKVFADMFLRKEGSNRGCF</sequence>
<name>A0A2H0Y2B4_UNCSA</name>
<reference evidence="1 2" key="1">
    <citation type="submission" date="2017-09" db="EMBL/GenBank/DDBJ databases">
        <title>Depth-based differentiation of microbial function through sediment-hosted aquifers and enrichment of novel symbionts in the deep terrestrial subsurface.</title>
        <authorList>
            <person name="Probst A.J."/>
            <person name="Ladd B."/>
            <person name="Jarett J.K."/>
            <person name="Geller-Mcgrath D.E."/>
            <person name="Sieber C.M."/>
            <person name="Emerson J.B."/>
            <person name="Anantharaman K."/>
            <person name="Thomas B.C."/>
            <person name="Malmstrom R."/>
            <person name="Stieglmeier M."/>
            <person name="Klingl A."/>
            <person name="Woyke T."/>
            <person name="Ryan C.M."/>
            <person name="Banfield J.F."/>
        </authorList>
    </citation>
    <scope>NUCLEOTIDE SEQUENCE [LARGE SCALE GENOMIC DNA]</scope>
    <source>
        <strain evidence="1">CG08_land_8_20_14_0_20_45_16</strain>
    </source>
</reference>
<dbReference type="EMBL" id="PEYM01000048">
    <property type="protein sequence ID" value="PIS30819.1"/>
    <property type="molecule type" value="Genomic_DNA"/>
</dbReference>
<comment type="caution">
    <text evidence="1">The sequence shown here is derived from an EMBL/GenBank/DDBJ whole genome shotgun (WGS) entry which is preliminary data.</text>
</comment>
<dbReference type="AlphaFoldDB" id="A0A2H0Y2B4"/>
<gene>
    <name evidence="1" type="ORF">COT42_02435</name>
</gene>
<accession>A0A2H0Y2B4</accession>
<protein>
    <submittedName>
        <fullName evidence="1">Uncharacterized protein</fullName>
    </submittedName>
</protein>
<evidence type="ECO:0000313" key="2">
    <source>
        <dbReference type="Proteomes" id="UP000231343"/>
    </source>
</evidence>